<feature type="compositionally biased region" description="Basic and acidic residues" evidence="6">
    <location>
        <begin position="1162"/>
        <end position="1174"/>
    </location>
</feature>
<feature type="compositionally biased region" description="Acidic residues" evidence="6">
    <location>
        <begin position="582"/>
        <end position="591"/>
    </location>
</feature>
<evidence type="ECO:0000256" key="1">
    <source>
        <dbReference type="ARBA" id="ARBA00004123"/>
    </source>
</evidence>
<comment type="similarity">
    <text evidence="3">Belongs to the Integrator subunit 3 family.</text>
</comment>
<dbReference type="InterPro" id="IPR019333">
    <property type="entry name" value="INTS3_N"/>
</dbReference>
<feature type="region of interest" description="Disordered" evidence="6">
    <location>
        <begin position="566"/>
        <end position="598"/>
    </location>
</feature>
<gene>
    <name evidence="9" type="ORF">ACA1_333360</name>
</gene>
<sequence length="1303" mass="145394">MKRAQDGPAQPQAAPGPKLLNRRDIDVPDDLESAWKSCWTELQTKISNSSEADAVGFLQIRAGESQERHNEVLMALLFSVFTVPQVSMLHWKWLSMCQRDDWDFCVGQLKRIALDKFHKLMEPCKKQFMWVLQELIRARAKNLDGVFSGLLRHVASGDYTPKNTQLAASLLKMLQDNKAWLYASPRLISVVYFTFTRLITDHLKQPALTALRQQEINFTSTLLREKFEEVRVIGRDLIRLIDENKKFPEYEVIWKDLLHKPNTFSPTLTNITDLLSVRTPPKYFASRLTPDMEAQLMFILKNVKMGNQKRYQTWFMQKYMPATDSETLVPDLIRYICCNYHPPNHVLCSDIVPRWAIIGWLLKCIKTKYVGHSAKMALFWDWFSYDQRTDNIMNIEPAILLMVHSIPKYPDMTATLLDFLATAIESFDEQRRDFARKGVHNSFSVCLGKNVVTSLAPLFNCPTLEPSLKKKLHPIFRPFLKEDQKPSGTSSPLLSSGGSPTLPSSPLVSPQKTPQSSSTGQTTATLPKLPFPQLADADAFVGRKGPTGGLDNFDLMLMDKPLISPKRQASPTEEMYSRTEPVAEEVAEEEPEKGKSVARTDIPQSLLPVERPLGKLIDSLSEDGSRSFEVQSSNLHHLVAHFVKMSSSAKYSQEAATDLAQFFANALAKEFVDFAPETVLSARPALHFNLFSAEPSPPFALLDILHELRLLIPSLGFRFLVWLIVHGIKGIDRRRRSLKGLDERSPEDENDHHNGLLMENVDNGYTYMGELHEDILSPYATLVEHSMSKGSAESQDYPFLLDCKWCAEESMDLFAQMVPYVFRYLPEYVRAYRVELVQLIVANADPTHIESLACKLTLGEFEMFGPRDAPFVIEQSLGWDSISQFCLWQFLTAEFNHGVDGVEEVAAEALDILRLQDRSQTQALAPTLLQAVFALPLSFAHLSCALFNQWSARDVRAFFPLLFGELQRVIAKSVAPAEAATNDDEDEGEGRESRGRVDRKYAKRVAGHLDRWCLVMRASLRRGPDADNLAVLSGLLQRVLRAYDLTANHYDGLPTLLQERRGSNNSSVGSPAAVDPNKKRKRASSGSSSATTSSALSATIGGETAVERDKRRRALSKDGSPHLSPGGSFDPHAKKRRLSPTLDHNDAASDDSDNRAVSQELELERQQNVGERRSGGSVLAASSPQLSRHSAGSGFRPGSPSVLPQGSGQRHSSNVSLTSSSGGIPRRASNGALDENKPGRPEPPPPKRKRSLSGSSAHLRPPEGAATSDDRDDTKGDGGADAGAARKRKVKRISMEHETEFDQ</sequence>
<keyword evidence="5" id="KW-0539">Nucleus</keyword>
<protein>
    <submittedName>
        <fullName evidence="9">Integrator complex subunit 3 isoform 1, putative</fullName>
    </submittedName>
</protein>
<evidence type="ECO:0000256" key="4">
    <source>
        <dbReference type="ARBA" id="ARBA00022490"/>
    </source>
</evidence>
<dbReference type="GeneID" id="14925479"/>
<evidence type="ECO:0000313" key="9">
    <source>
        <dbReference type="EMBL" id="ELR24456.1"/>
    </source>
</evidence>
<name>L8HJ73_ACACF</name>
<dbReference type="GO" id="GO:0005737">
    <property type="term" value="C:cytoplasm"/>
    <property type="evidence" value="ECO:0007669"/>
    <property type="project" value="UniProtKB-SubCell"/>
</dbReference>
<proteinExistence type="inferred from homology"/>
<dbReference type="STRING" id="1257118.L8HJ73"/>
<dbReference type="Proteomes" id="UP000011083">
    <property type="component" value="Unassembled WGS sequence"/>
</dbReference>
<feature type="compositionally biased region" description="Basic and acidic residues" evidence="6">
    <location>
        <begin position="1105"/>
        <end position="1120"/>
    </location>
</feature>
<dbReference type="Pfam" id="PF24566">
    <property type="entry name" value="HEAT_Ints3_C"/>
    <property type="match status" value="1"/>
</dbReference>
<dbReference type="KEGG" id="acan:ACA1_333360"/>
<feature type="compositionally biased region" description="Polar residues" evidence="6">
    <location>
        <begin position="1202"/>
        <end position="1211"/>
    </location>
</feature>
<feature type="compositionally biased region" description="Basic and acidic residues" evidence="6">
    <location>
        <begin position="1268"/>
        <end position="1278"/>
    </location>
</feature>
<feature type="region of interest" description="Disordered" evidence="6">
    <location>
        <begin position="977"/>
        <end position="996"/>
    </location>
</feature>
<dbReference type="RefSeq" id="XP_004355030.1">
    <property type="nucleotide sequence ID" value="XM_004354978.1"/>
</dbReference>
<dbReference type="OrthoDB" id="20541at2759"/>
<evidence type="ECO:0000256" key="2">
    <source>
        <dbReference type="ARBA" id="ARBA00004496"/>
    </source>
</evidence>
<dbReference type="InterPro" id="IPR045334">
    <property type="entry name" value="INTS3"/>
</dbReference>
<comment type="subcellular location">
    <subcellularLocation>
        <location evidence="2">Cytoplasm</location>
    </subcellularLocation>
    <subcellularLocation>
        <location evidence="1">Nucleus</location>
    </subcellularLocation>
</comment>
<dbReference type="EMBL" id="KB007819">
    <property type="protein sequence ID" value="ELR24456.1"/>
    <property type="molecule type" value="Genomic_DNA"/>
</dbReference>
<feature type="compositionally biased region" description="Low complexity" evidence="6">
    <location>
        <begin position="1"/>
        <end position="17"/>
    </location>
</feature>
<feature type="domain" description="Ints3-like C-terminal" evidence="8">
    <location>
        <begin position="795"/>
        <end position="894"/>
    </location>
</feature>
<feature type="compositionally biased region" description="Low complexity" evidence="6">
    <location>
        <begin position="486"/>
        <end position="510"/>
    </location>
</feature>
<evidence type="ECO:0000256" key="5">
    <source>
        <dbReference type="ARBA" id="ARBA00023242"/>
    </source>
</evidence>
<feature type="region of interest" description="Disordered" evidence="6">
    <location>
        <begin position="481"/>
        <end position="529"/>
    </location>
</feature>
<dbReference type="VEuPathDB" id="AmoebaDB:ACA1_333360"/>
<feature type="compositionally biased region" description="Low complexity" evidence="6">
    <location>
        <begin position="1212"/>
        <end position="1221"/>
    </location>
</feature>
<evidence type="ECO:0000259" key="8">
    <source>
        <dbReference type="Pfam" id="PF24566"/>
    </source>
</evidence>
<feature type="region of interest" description="Disordered" evidence="6">
    <location>
        <begin position="1057"/>
        <end position="1303"/>
    </location>
</feature>
<feature type="region of interest" description="Disordered" evidence="6">
    <location>
        <begin position="1"/>
        <end position="23"/>
    </location>
</feature>
<evidence type="ECO:0000256" key="3">
    <source>
        <dbReference type="ARBA" id="ARBA00006130"/>
    </source>
</evidence>
<organism evidence="9 10">
    <name type="scientific">Acanthamoeba castellanii (strain ATCC 30010 / Neff)</name>
    <dbReference type="NCBI Taxonomy" id="1257118"/>
    <lineage>
        <taxon>Eukaryota</taxon>
        <taxon>Amoebozoa</taxon>
        <taxon>Discosea</taxon>
        <taxon>Longamoebia</taxon>
        <taxon>Centramoebida</taxon>
        <taxon>Acanthamoebidae</taxon>
        <taxon>Acanthamoeba</taxon>
    </lineage>
</organism>
<dbReference type="Pfam" id="PF10189">
    <property type="entry name" value="Ints3_N"/>
    <property type="match status" value="1"/>
</dbReference>
<feature type="compositionally biased region" description="Polar residues" evidence="6">
    <location>
        <begin position="1180"/>
        <end position="1190"/>
    </location>
</feature>
<evidence type="ECO:0000256" key="6">
    <source>
        <dbReference type="SAM" id="MobiDB-lite"/>
    </source>
</evidence>
<feature type="compositionally biased region" description="Basic and acidic residues" evidence="6">
    <location>
        <begin position="1293"/>
        <end position="1303"/>
    </location>
</feature>
<dbReference type="PANTHER" id="PTHR13587">
    <property type="entry name" value="INTEGRATOR COMPLEX SUBUNIT 3"/>
    <property type="match status" value="1"/>
</dbReference>
<feature type="compositionally biased region" description="Low complexity" evidence="6">
    <location>
        <begin position="1084"/>
        <end position="1099"/>
    </location>
</feature>
<evidence type="ECO:0000313" key="10">
    <source>
        <dbReference type="Proteomes" id="UP000011083"/>
    </source>
</evidence>
<feature type="domain" description="Integrator complex subunit 3 N-terminal" evidence="7">
    <location>
        <begin position="68"/>
        <end position="472"/>
    </location>
</feature>
<dbReference type="InterPro" id="IPR056518">
    <property type="entry name" value="HEAT_Ints3_C"/>
</dbReference>
<feature type="compositionally biased region" description="Polar residues" evidence="6">
    <location>
        <begin position="511"/>
        <end position="525"/>
    </location>
</feature>
<keyword evidence="10" id="KW-1185">Reference proteome</keyword>
<dbReference type="PANTHER" id="PTHR13587:SF7">
    <property type="entry name" value="INTEGRATOR COMPLEX SUBUNIT 3"/>
    <property type="match status" value="1"/>
</dbReference>
<accession>L8HJ73</accession>
<keyword evidence="4" id="KW-0963">Cytoplasm</keyword>
<evidence type="ECO:0000259" key="7">
    <source>
        <dbReference type="Pfam" id="PF10189"/>
    </source>
</evidence>
<dbReference type="GO" id="GO:0005634">
    <property type="term" value="C:nucleus"/>
    <property type="evidence" value="ECO:0007669"/>
    <property type="project" value="UniProtKB-SubCell"/>
</dbReference>
<reference evidence="9 10" key="1">
    <citation type="journal article" date="2013" name="Genome Biol.">
        <title>Genome of Acanthamoeba castellanii highlights extensive lateral gene transfer and early evolution of tyrosine kinase signaling.</title>
        <authorList>
            <person name="Clarke M."/>
            <person name="Lohan A.J."/>
            <person name="Liu B."/>
            <person name="Lagkouvardos I."/>
            <person name="Roy S."/>
            <person name="Zafar N."/>
            <person name="Bertelli C."/>
            <person name="Schilde C."/>
            <person name="Kianianmomeni A."/>
            <person name="Burglin T.R."/>
            <person name="Frech C."/>
            <person name="Turcotte B."/>
            <person name="Kopec K.O."/>
            <person name="Synnott J.M."/>
            <person name="Choo C."/>
            <person name="Paponov I."/>
            <person name="Finkler A."/>
            <person name="Soon Heng Tan C."/>
            <person name="Hutchins A.P."/>
            <person name="Weinmeier T."/>
            <person name="Rattei T."/>
            <person name="Chu J.S."/>
            <person name="Gimenez G."/>
            <person name="Irimia M."/>
            <person name="Rigden D.J."/>
            <person name="Fitzpatrick D.A."/>
            <person name="Lorenzo-Morales J."/>
            <person name="Bateman A."/>
            <person name="Chiu C.H."/>
            <person name="Tang P."/>
            <person name="Hegemann P."/>
            <person name="Fromm H."/>
            <person name="Raoult D."/>
            <person name="Greub G."/>
            <person name="Miranda-Saavedra D."/>
            <person name="Chen N."/>
            <person name="Nash P."/>
            <person name="Ginger M.L."/>
            <person name="Horn M."/>
            <person name="Schaap P."/>
            <person name="Caler L."/>
            <person name="Loftus B."/>
        </authorList>
    </citation>
    <scope>NUCLEOTIDE SEQUENCE [LARGE SCALE GENOMIC DNA]</scope>
    <source>
        <strain evidence="9 10">Neff</strain>
    </source>
</reference>